<dbReference type="RefSeq" id="WP_169673670.1">
    <property type="nucleotide sequence ID" value="NZ_JABBHF010000006.1"/>
</dbReference>
<proteinExistence type="predicted"/>
<comment type="caution">
    <text evidence="3">The sequence shown here is derived from an EMBL/GenBank/DDBJ whole genome shotgun (WGS) entry which is preliminary data.</text>
</comment>
<dbReference type="PROSITE" id="PS51257">
    <property type="entry name" value="PROKAR_LIPOPROTEIN"/>
    <property type="match status" value="1"/>
</dbReference>
<reference evidence="3 4" key="1">
    <citation type="submission" date="2020-04" db="EMBL/GenBank/DDBJ databases">
        <title>A Flavivirga sp. nov.</title>
        <authorList>
            <person name="Sun X."/>
        </authorList>
    </citation>
    <scope>NUCLEOTIDE SEQUENCE [LARGE SCALE GENOMIC DNA]</scope>
    <source>
        <strain evidence="3 4">Y03</strain>
    </source>
</reference>
<feature type="region of interest" description="Disordered" evidence="1">
    <location>
        <begin position="22"/>
        <end position="47"/>
    </location>
</feature>
<dbReference type="Proteomes" id="UP000746690">
    <property type="component" value="Unassembled WGS sequence"/>
</dbReference>
<keyword evidence="4" id="KW-1185">Reference proteome</keyword>
<evidence type="ECO:0000313" key="3">
    <source>
        <dbReference type="EMBL" id="NMH88250.1"/>
    </source>
</evidence>
<organism evidence="3 4">
    <name type="scientific">Flavivirga algicola</name>
    <dbReference type="NCBI Taxonomy" id="2729136"/>
    <lineage>
        <taxon>Bacteria</taxon>
        <taxon>Pseudomonadati</taxon>
        <taxon>Bacteroidota</taxon>
        <taxon>Flavobacteriia</taxon>
        <taxon>Flavobacteriales</taxon>
        <taxon>Flavobacteriaceae</taxon>
        <taxon>Flavivirga</taxon>
    </lineage>
</organism>
<dbReference type="SUPFAM" id="SSF89372">
    <property type="entry name" value="Fucose-specific lectin"/>
    <property type="match status" value="1"/>
</dbReference>
<feature type="signal peptide" evidence="2">
    <location>
        <begin position="1"/>
        <end position="19"/>
    </location>
</feature>
<name>A0ABX1RZ33_9FLAO</name>
<evidence type="ECO:0000256" key="2">
    <source>
        <dbReference type="SAM" id="SignalP"/>
    </source>
</evidence>
<feature type="compositionally biased region" description="Acidic residues" evidence="1">
    <location>
        <begin position="24"/>
        <end position="39"/>
    </location>
</feature>
<dbReference type="EMBL" id="JABBHF010000006">
    <property type="protein sequence ID" value="NMH88250.1"/>
    <property type="molecule type" value="Genomic_DNA"/>
</dbReference>
<evidence type="ECO:0000256" key="1">
    <source>
        <dbReference type="SAM" id="MobiDB-lite"/>
    </source>
</evidence>
<sequence>MKRLALVMFCLVFMFTSCSKDTTEEMSNDDSEIIEEDDTNGNGEESSNTYTFLANDFQVNTYKDNNQNYPKVAVTPDGKAIVVWESEGLDGDGHTVAAQRYNLDGSKWGNEFVVNTETKSTQSQPTVAVADDGSHIILWRSKDQDGSGFGVYAQRYNSAGNKVGTEFRVNEETNSNQDLAYAAYHSNGNLMIIWQSSDQDGKAGEIYARVYDAAFNDIGNGEFRVNTVINGWQNTARIAAVPSGFIVVWESLNIDNERLAIVFKRFDSEGSALMTMEEQVNTREICDQKNPDIAAQADGSFVIVWEHLEDPDKCNSVQTLVTDITARMYNNNGNALTDEIILSQNSSGDQNLGVTRDHRGGYAVVWQADASSNDSSDDIYGRRLLDTGKFIGDVFTVNSNRDSYQVFPAIAAAPDGNLFAVWGSWSGDGNGTSIRARRLKVSE</sequence>
<feature type="chain" id="PRO_5046836269" evidence="2">
    <location>
        <begin position="20"/>
        <end position="443"/>
    </location>
</feature>
<gene>
    <name evidence="3" type="ORF">HHX25_12095</name>
</gene>
<protein>
    <submittedName>
        <fullName evidence="3">Uncharacterized protein</fullName>
    </submittedName>
</protein>
<keyword evidence="2" id="KW-0732">Signal</keyword>
<evidence type="ECO:0000313" key="4">
    <source>
        <dbReference type="Proteomes" id="UP000746690"/>
    </source>
</evidence>
<accession>A0ABX1RZ33</accession>